<evidence type="ECO:0000259" key="7">
    <source>
        <dbReference type="Pfam" id="PF00155"/>
    </source>
</evidence>
<proteinExistence type="inferred from homology"/>
<dbReference type="InterPro" id="IPR004839">
    <property type="entry name" value="Aminotransferase_I/II_large"/>
</dbReference>
<evidence type="ECO:0000256" key="4">
    <source>
        <dbReference type="ARBA" id="ARBA00022576"/>
    </source>
</evidence>
<evidence type="ECO:0000256" key="1">
    <source>
        <dbReference type="ARBA" id="ARBA00001933"/>
    </source>
</evidence>
<comment type="cofactor">
    <cofactor evidence="1">
        <name>pyridoxal 5'-phosphate</name>
        <dbReference type="ChEBI" id="CHEBI:597326"/>
    </cofactor>
</comment>
<evidence type="ECO:0000313" key="9">
    <source>
        <dbReference type="Proteomes" id="UP000051589"/>
    </source>
</evidence>
<dbReference type="Proteomes" id="UP000051589">
    <property type="component" value="Unassembled WGS sequence"/>
</dbReference>
<dbReference type="SUPFAM" id="SSF53383">
    <property type="entry name" value="PLP-dependent transferases"/>
    <property type="match status" value="1"/>
</dbReference>
<accession>A0A0R2DFV3</accession>
<dbReference type="Gene3D" id="3.90.1150.10">
    <property type="entry name" value="Aspartate Aminotransferase, domain 1"/>
    <property type="match status" value="1"/>
</dbReference>
<keyword evidence="6" id="KW-0663">Pyridoxal phosphate</keyword>
<dbReference type="FunFam" id="3.40.640.10:FF:000053">
    <property type="entry name" value="Aminotransferase, class I"/>
    <property type="match status" value="1"/>
</dbReference>
<evidence type="ECO:0000313" key="8">
    <source>
        <dbReference type="EMBL" id="KRN02945.1"/>
    </source>
</evidence>
<reference evidence="8 9" key="1">
    <citation type="journal article" date="2015" name="Genome Announc.">
        <title>Expanding the biotechnology potential of lactobacilli through comparative genomics of 213 strains and associated genera.</title>
        <authorList>
            <person name="Sun Z."/>
            <person name="Harris H.M."/>
            <person name="McCann A."/>
            <person name="Guo C."/>
            <person name="Argimon S."/>
            <person name="Zhang W."/>
            <person name="Yang X."/>
            <person name="Jeffery I.B."/>
            <person name="Cooney J.C."/>
            <person name="Kagawa T.F."/>
            <person name="Liu W."/>
            <person name="Song Y."/>
            <person name="Salvetti E."/>
            <person name="Wrobel A."/>
            <person name="Rasinkangas P."/>
            <person name="Parkhill J."/>
            <person name="Rea M.C."/>
            <person name="O'Sullivan O."/>
            <person name="Ritari J."/>
            <person name="Douillard F.P."/>
            <person name="Paul Ross R."/>
            <person name="Yang R."/>
            <person name="Briner A.E."/>
            <person name="Felis G.E."/>
            <person name="de Vos W.M."/>
            <person name="Barrangou R."/>
            <person name="Klaenhammer T.R."/>
            <person name="Caufield P.W."/>
            <person name="Cui Y."/>
            <person name="Zhang H."/>
            <person name="O'Toole P.W."/>
        </authorList>
    </citation>
    <scope>NUCLEOTIDE SEQUENCE [LARGE SCALE GENOMIC DNA]</scope>
    <source>
        <strain evidence="8 9">DSM 21775</strain>
    </source>
</reference>
<keyword evidence="4 8" id="KW-0032">Aminotransferase</keyword>
<dbReference type="CDD" id="cd00609">
    <property type="entry name" value="AAT_like"/>
    <property type="match status" value="1"/>
</dbReference>
<evidence type="ECO:0000256" key="5">
    <source>
        <dbReference type="ARBA" id="ARBA00022679"/>
    </source>
</evidence>
<dbReference type="PANTHER" id="PTHR42790:SF19">
    <property type="entry name" value="KYNURENINE_ALPHA-AMINOADIPATE AMINOTRANSFERASE, MITOCHONDRIAL"/>
    <property type="match status" value="1"/>
</dbReference>
<dbReference type="InterPro" id="IPR015422">
    <property type="entry name" value="PyrdxlP-dep_Trfase_small"/>
</dbReference>
<name>A0A0R2DFV3_9LACO</name>
<dbReference type="PANTHER" id="PTHR42790">
    <property type="entry name" value="AMINOTRANSFERASE"/>
    <property type="match status" value="1"/>
</dbReference>
<comment type="subunit">
    <text evidence="3">Homodimer.</text>
</comment>
<dbReference type="RefSeq" id="WP_061775778.1">
    <property type="nucleotide sequence ID" value="NZ_BCWD01000002.1"/>
</dbReference>
<dbReference type="InterPro" id="IPR015421">
    <property type="entry name" value="PyrdxlP-dep_Trfase_major"/>
</dbReference>
<feature type="domain" description="Aminotransferase class I/classII large" evidence="7">
    <location>
        <begin position="42"/>
        <end position="389"/>
    </location>
</feature>
<dbReference type="AlphaFoldDB" id="A0A0R2DFV3"/>
<sequence>MMTDIFATRVNPDRPSALSGLFINDTDPSAVSFAAGSPNESLFPVAAMKRAFSDAIDDKGPHLFQYQSVAGNDSLRAKLAARIGKWGNVHTTAANILLTVGGQQAIDLVAKAVLNPGDDIVVETPAYVGALAAFDIYEPNYHAVGLEPDGLDLNALEDTLKRHPGIKLLYTVPDFHNPTGITMSVTKREALVNLANKYDFIIIEDSPYRDLDYVASPLPAIKSFDTQGRVVFISSMSKILMPELRTGWLVADGELFDAIFKMRQAADLEACGVIHAAIDAYMTHNDLDAHVTVLKDHYKRQCAAMITGLEDYFPDEVTFTRPTGGFFDWVTLPEGIDAGKLLLSDIQPHAHINYVPATNFYPYRDVHNGMRLCFSGLTPAVIDDGMHRLGDAVKSALHDVEALK</sequence>
<dbReference type="PATRIC" id="fig|1423803.3.peg.1287"/>
<comment type="caution">
    <text evidence="8">The sequence shown here is derived from an EMBL/GenBank/DDBJ whole genome shotgun (WGS) entry which is preliminary data.</text>
</comment>
<dbReference type="InterPro" id="IPR050859">
    <property type="entry name" value="Class-I_PLP-dep_aminotransf"/>
</dbReference>
<organism evidence="8 9">
    <name type="scientific">Levilactobacillus senmaizukei DSM 21775 = NBRC 103853</name>
    <dbReference type="NCBI Taxonomy" id="1423803"/>
    <lineage>
        <taxon>Bacteria</taxon>
        <taxon>Bacillati</taxon>
        <taxon>Bacillota</taxon>
        <taxon>Bacilli</taxon>
        <taxon>Lactobacillales</taxon>
        <taxon>Lactobacillaceae</taxon>
        <taxon>Levilactobacillus</taxon>
    </lineage>
</organism>
<dbReference type="GO" id="GO:1901605">
    <property type="term" value="P:alpha-amino acid metabolic process"/>
    <property type="evidence" value="ECO:0007669"/>
    <property type="project" value="TreeGrafter"/>
</dbReference>
<dbReference type="EMBL" id="AYZH01000003">
    <property type="protein sequence ID" value="KRN02945.1"/>
    <property type="molecule type" value="Genomic_DNA"/>
</dbReference>
<evidence type="ECO:0000256" key="6">
    <source>
        <dbReference type="ARBA" id="ARBA00022898"/>
    </source>
</evidence>
<dbReference type="OrthoDB" id="9802328at2"/>
<dbReference type="STRING" id="1423803.FD13_GL001261"/>
<gene>
    <name evidence="8" type="ORF">FD13_GL001261</name>
</gene>
<evidence type="ECO:0000256" key="3">
    <source>
        <dbReference type="ARBA" id="ARBA00011738"/>
    </source>
</evidence>
<dbReference type="Pfam" id="PF00155">
    <property type="entry name" value="Aminotran_1_2"/>
    <property type="match status" value="1"/>
</dbReference>
<dbReference type="Gene3D" id="3.40.640.10">
    <property type="entry name" value="Type I PLP-dependent aspartate aminotransferase-like (Major domain)"/>
    <property type="match status" value="1"/>
</dbReference>
<comment type="similarity">
    <text evidence="2">Belongs to the class-I pyridoxal-phosphate-dependent aminotransferase family.</text>
</comment>
<dbReference type="InterPro" id="IPR015424">
    <property type="entry name" value="PyrdxlP-dep_Trfase"/>
</dbReference>
<dbReference type="GO" id="GO:0008483">
    <property type="term" value="F:transaminase activity"/>
    <property type="evidence" value="ECO:0007669"/>
    <property type="project" value="UniProtKB-KW"/>
</dbReference>
<dbReference type="GO" id="GO:0030170">
    <property type="term" value="F:pyridoxal phosphate binding"/>
    <property type="evidence" value="ECO:0007669"/>
    <property type="project" value="InterPro"/>
</dbReference>
<keyword evidence="9" id="KW-1185">Reference proteome</keyword>
<evidence type="ECO:0000256" key="2">
    <source>
        <dbReference type="ARBA" id="ARBA00007441"/>
    </source>
</evidence>
<keyword evidence="5 8" id="KW-0808">Transferase</keyword>
<protein>
    <submittedName>
        <fullName evidence="8">Aminotransferase</fullName>
    </submittedName>
</protein>